<dbReference type="Gene3D" id="3.50.30.50">
    <property type="entry name" value="Putative cyclase"/>
    <property type="match status" value="1"/>
</dbReference>
<proteinExistence type="predicted"/>
<gene>
    <name evidence="1" type="ORF">BK007_03885</name>
</gene>
<dbReference type="PANTHER" id="PTHR31118">
    <property type="entry name" value="CYCLASE-LIKE PROTEIN 2"/>
    <property type="match status" value="1"/>
</dbReference>
<dbReference type="EMBL" id="CP017766">
    <property type="protein sequence ID" value="AUB55238.1"/>
    <property type="molecule type" value="Genomic_DNA"/>
</dbReference>
<accession>A0A2H4VAX8</accession>
<dbReference type="InterPro" id="IPR037175">
    <property type="entry name" value="KFase_sf"/>
</dbReference>
<evidence type="ECO:0000313" key="2">
    <source>
        <dbReference type="Proteomes" id="UP000232806"/>
    </source>
</evidence>
<dbReference type="GO" id="GO:0004061">
    <property type="term" value="F:arylformamidase activity"/>
    <property type="evidence" value="ECO:0007669"/>
    <property type="project" value="InterPro"/>
</dbReference>
<name>A0A2H4VAX8_9EURY</name>
<organism evidence="1 2">
    <name type="scientific">Methanobacterium subterraneum</name>
    <dbReference type="NCBI Taxonomy" id="59277"/>
    <lineage>
        <taxon>Archaea</taxon>
        <taxon>Methanobacteriati</taxon>
        <taxon>Methanobacteriota</taxon>
        <taxon>Methanomada group</taxon>
        <taxon>Methanobacteria</taxon>
        <taxon>Methanobacteriales</taxon>
        <taxon>Methanobacteriaceae</taxon>
        <taxon>Methanobacterium</taxon>
    </lineage>
</organism>
<dbReference type="InterPro" id="IPR007325">
    <property type="entry name" value="KFase/CYL"/>
</dbReference>
<evidence type="ECO:0000313" key="1">
    <source>
        <dbReference type="EMBL" id="AUB55238.1"/>
    </source>
</evidence>
<protein>
    <submittedName>
        <fullName evidence="1">Cyclase</fullName>
    </submittedName>
</protein>
<dbReference type="GO" id="GO:0019441">
    <property type="term" value="P:L-tryptophan catabolic process to kynurenine"/>
    <property type="evidence" value="ECO:0007669"/>
    <property type="project" value="InterPro"/>
</dbReference>
<dbReference type="Proteomes" id="UP000232806">
    <property type="component" value="Chromosome"/>
</dbReference>
<reference evidence="1 2" key="1">
    <citation type="submission" date="2016-10" db="EMBL/GenBank/DDBJ databases">
        <title>Comparative genomics between deep and shallow subseafloor isolates.</title>
        <authorList>
            <person name="Ishii S."/>
            <person name="Miller J.R."/>
            <person name="Sutton G."/>
            <person name="Suzuki S."/>
            <person name="Methe B."/>
            <person name="Inagaki F."/>
            <person name="Imachi H."/>
        </authorList>
    </citation>
    <scope>NUCLEOTIDE SEQUENCE [LARGE SCALE GENOMIC DNA]</scope>
    <source>
        <strain evidence="1 2">MO-MB1</strain>
    </source>
</reference>
<sequence length="244" mass="27770">MVNDEKNNGNDYQYIRISYNLTSKTPVHPDLTKITITPKTRITQGDDYNTSVITVENHSGTHVDAPSHFLKDGRPIYTYGPDELIFNSLLLLDLSKTPDELINKEDFSTALEQFETDQLDFDCILIRTGFGKYRETDPEKYLTKNPGISPEAVSYLRGKLPKLRCLAIDTVSMSRYGRMREMIEVHQTAFQEKAEFGKPLLFVEDLNLQSLQSGMILEEIMIIPWQVEGIDSAPCTVLVKIKSN</sequence>
<dbReference type="PANTHER" id="PTHR31118:SF32">
    <property type="entry name" value="KYNURENINE FORMAMIDASE"/>
    <property type="match status" value="1"/>
</dbReference>
<dbReference type="OrthoDB" id="9014at2157"/>
<dbReference type="AlphaFoldDB" id="A0A2H4VAX8"/>
<dbReference type="Pfam" id="PF04199">
    <property type="entry name" value="Cyclase"/>
    <property type="match status" value="1"/>
</dbReference>
<dbReference type="SUPFAM" id="SSF102198">
    <property type="entry name" value="Putative cyclase"/>
    <property type="match status" value="1"/>
</dbReference>